<reference evidence="2 3" key="1">
    <citation type="submission" date="2019-05" db="EMBL/GenBank/DDBJ databases">
        <title>Comparative genomics and metabolomics analyses of clavulanic acid producing Streptomyces species provides insight into specialized metabolism and evolution of beta-lactam biosynthetic gene clusters.</title>
        <authorList>
            <person name="Moore M.A."/>
            <person name="Cruz-Morales P."/>
            <person name="Barona Gomez F."/>
            <person name="Kapil T."/>
        </authorList>
    </citation>
    <scope>NUCLEOTIDE SEQUENCE [LARGE SCALE GENOMIC DNA]</scope>
    <source>
        <strain evidence="2 3">NRRL 5741</strain>
    </source>
</reference>
<feature type="region of interest" description="Disordered" evidence="1">
    <location>
        <begin position="62"/>
        <end position="156"/>
    </location>
</feature>
<dbReference type="AlphaFoldDB" id="A0A646KPJ7"/>
<dbReference type="OrthoDB" id="4248306at2"/>
<organism evidence="2 3">
    <name type="scientific">Streptomyces jumonjinensis</name>
    <dbReference type="NCBI Taxonomy" id="1945"/>
    <lineage>
        <taxon>Bacteria</taxon>
        <taxon>Bacillati</taxon>
        <taxon>Actinomycetota</taxon>
        <taxon>Actinomycetes</taxon>
        <taxon>Kitasatosporales</taxon>
        <taxon>Streptomycetaceae</taxon>
        <taxon>Streptomyces</taxon>
    </lineage>
</organism>
<gene>
    <name evidence="2" type="ORF">FF041_29495</name>
</gene>
<evidence type="ECO:0000313" key="3">
    <source>
        <dbReference type="Proteomes" id="UP000419138"/>
    </source>
</evidence>
<dbReference type="EMBL" id="VCLA01000187">
    <property type="protein sequence ID" value="MQT04153.1"/>
    <property type="molecule type" value="Genomic_DNA"/>
</dbReference>
<evidence type="ECO:0000256" key="1">
    <source>
        <dbReference type="SAM" id="MobiDB-lite"/>
    </source>
</evidence>
<feature type="compositionally biased region" description="Basic and acidic residues" evidence="1">
    <location>
        <begin position="124"/>
        <end position="147"/>
    </location>
</feature>
<name>A0A646KPJ7_STRJU</name>
<feature type="compositionally biased region" description="Low complexity" evidence="1">
    <location>
        <begin position="72"/>
        <end position="84"/>
    </location>
</feature>
<accession>A0A646KPJ7</accession>
<dbReference type="RefSeq" id="WP_153525592.1">
    <property type="nucleotide sequence ID" value="NZ_JBEPDZ010000015.1"/>
</dbReference>
<feature type="compositionally biased region" description="Low complexity" evidence="1">
    <location>
        <begin position="92"/>
        <end position="101"/>
    </location>
</feature>
<feature type="region of interest" description="Disordered" evidence="1">
    <location>
        <begin position="224"/>
        <end position="255"/>
    </location>
</feature>
<dbReference type="Proteomes" id="UP000419138">
    <property type="component" value="Unassembled WGS sequence"/>
</dbReference>
<evidence type="ECO:0000313" key="2">
    <source>
        <dbReference type="EMBL" id="MQT04153.1"/>
    </source>
</evidence>
<keyword evidence="3" id="KW-1185">Reference proteome</keyword>
<protein>
    <submittedName>
        <fullName evidence="2">Uncharacterized protein</fullName>
    </submittedName>
</protein>
<comment type="caution">
    <text evidence="2">The sequence shown here is derived from an EMBL/GenBank/DDBJ whole genome shotgun (WGS) entry which is preliminary data.</text>
</comment>
<feature type="compositionally biased region" description="Low complexity" evidence="1">
    <location>
        <begin position="232"/>
        <end position="245"/>
    </location>
</feature>
<sequence length="255" mass="26977">MTRERTVVSNEPENTQIQERYAAQFAADLENNRKEQETITTKIAEHQDRLAHLQTEERWLAGMQGTLADAPAASTGSTDSSVDADSAEADSAEAPAPGVVPRPRRPKKTAGATGRSRSKAAAKPVEKAAPKAAEKKAVKKAEKKVAKSPEPGRPTLRELVTALLVGRSGEPLMVSDVVRELTETHPERVASTQVVRNALEGLVAKGSIERERKQGSVMYTALRPTTSEPQSAAAAGAEAAGPVAEAADEKAAAES</sequence>
<proteinExistence type="predicted"/>